<gene>
    <name evidence="2" type="ordered locus">LOC_Os10g01850</name>
</gene>
<dbReference type="InterPro" id="IPR005162">
    <property type="entry name" value="Retrotrans_gag_dom"/>
</dbReference>
<dbReference type="EMBL" id="DP000086">
    <property type="protein sequence ID" value="ABB46597.2"/>
    <property type="molecule type" value="Genomic_DNA"/>
</dbReference>
<dbReference type="PANTHER" id="PTHR19446">
    <property type="entry name" value="REVERSE TRANSCRIPTASES"/>
    <property type="match status" value="1"/>
</dbReference>
<evidence type="ECO:0000259" key="1">
    <source>
        <dbReference type="PROSITE" id="PS50878"/>
    </source>
</evidence>
<dbReference type="AlphaFoldDB" id="Q33BH2"/>
<reference evidence="2" key="1">
    <citation type="journal article" date="2003" name="Science">
        <title>In-depth view of structure, activity, and evolution of rice chromosome 10.</title>
        <authorList>
            <consortium name="Rice Chromosome 10 Sequencing Consortium"/>
        </authorList>
    </citation>
    <scope>NUCLEOTIDE SEQUENCE [LARGE SCALE GENOMIC DNA]</scope>
</reference>
<feature type="domain" description="Reverse transcriptase" evidence="1">
    <location>
        <begin position="519"/>
        <end position="783"/>
    </location>
</feature>
<dbReference type="CDD" id="cd01650">
    <property type="entry name" value="RT_nLTR_like"/>
    <property type="match status" value="1"/>
</dbReference>
<evidence type="ECO:0000313" key="2">
    <source>
        <dbReference type="EMBL" id="ABB46597.2"/>
    </source>
</evidence>
<sequence length="1048" mass="120292">MAGLCKGKRDDHAQHRLLHHQRDIVTSSRIAYEVHDNDLAKVESNLPVFDGKYDSAAYVNWELAVDKQFDEYDFSNAQMIKAASNKCTGSASFWWYTVGNKLETWDECKTMMRKNIVFSYYKRTLLEKLEHIKQGDKTVREYFHDFKICITYSGLKENENTMTRFFRGLNSDIQAGLINVTYNHISHLFMLACSVESNILKSPREKRAMLVPPISDILQGAQNIHHEEKSNMIEMPSTSLTKEEEKIDAPTSFEERITSNLNGAAINQVEQPLVEPIAEMPLSQVDLLVVPCDKEELCHNVSLISMPQLVNEHVSSTISLCADSKHVVHIANEVEERELLSSLNTLGYVQFDDFCELDNLKEKLLAKSDLPCPTNAIFHIFGEYNDRGIFLVHRVYICSDLEHLVVLDKICKLERHVNANHIISSLSCFDCKKQVVFSGPSEEHHMEKPRTVFHEEGEDDVTMATMDTTIAHIMNQQEDIKIKSSMCCNLIRPRATLLTSNGRQIYIRAPFWAREYLMESSRSPPSNGSSLISEFYLVWPQSQKQGIRLICTGKINNPRRGVSIAKLLTKVIANRLSKVAQKTISESQTAFIPGRQILDGVVILHEVLHEVKIKKQSGIIVKFGFEKAYDKVQWQFLFDVLERKGFDEKVIGWIKHATLNGKVAININGNTEEFFRTYKGVRQGDPLSPLLFNYVANALSEMLTRAKEADHIRGLVPHLVEGGLTYLQYADDTTLFMSLSDENICTAKFLLFCFEEMSGLKINYQKSEMNSIRSRFFWEGLEMKRKYHMVRWEALCRPKDFGGLGFSNTRVMNIALLSKWIIKLESGCNDACCKLLRNKYMQEGGFFQSNARGASQFWKGLYEIKKWLSLGSAYELGNAKFLWCCVRDALLWKEIPTSRVELLDITKSVSNRRAILCLFAACFWAIWLVRNDWVLNDKLLKDVTQLPHKHRRRRIDRSGIEDEDYRGSRARISWSPDRLRLGSAKFESDWVRDKYGQKSAAKTYGILEFVRDNSRVRRALAFGLSCIGFDLQQEDQINCHAHTSEGEF</sequence>
<dbReference type="InterPro" id="IPR000477">
    <property type="entry name" value="RT_dom"/>
</dbReference>
<organism evidence="2">
    <name type="scientific">Oryza sativa subsp. japonica</name>
    <name type="common">Rice</name>
    <dbReference type="NCBI Taxonomy" id="39947"/>
    <lineage>
        <taxon>Eukaryota</taxon>
        <taxon>Viridiplantae</taxon>
        <taxon>Streptophyta</taxon>
        <taxon>Embryophyta</taxon>
        <taxon>Tracheophyta</taxon>
        <taxon>Spermatophyta</taxon>
        <taxon>Magnoliopsida</taxon>
        <taxon>Liliopsida</taxon>
        <taxon>Poales</taxon>
        <taxon>Poaceae</taxon>
        <taxon>BOP clade</taxon>
        <taxon>Oryzoideae</taxon>
        <taxon>Oryzeae</taxon>
        <taxon>Oryzinae</taxon>
        <taxon>Oryza</taxon>
        <taxon>Oryza sativa</taxon>
    </lineage>
</organism>
<dbReference type="SUPFAM" id="SSF56672">
    <property type="entry name" value="DNA/RNA polymerases"/>
    <property type="match status" value="1"/>
</dbReference>
<dbReference type="Pfam" id="PF03732">
    <property type="entry name" value="Retrotrans_gag"/>
    <property type="match status" value="1"/>
</dbReference>
<name>Q33BH2_ORYSJ</name>
<reference evidence="2" key="2">
    <citation type="submission" date="2003-05" db="EMBL/GenBank/DDBJ databases">
        <authorList>
            <person name="Buell C.R."/>
            <person name="Wing R.A."/>
            <person name="McCombie W.R."/>
            <person name="Messing J."/>
            <person name="Yuan Q."/>
            <person name="Ouyang S."/>
        </authorList>
    </citation>
    <scope>NUCLEOTIDE SEQUENCE</scope>
</reference>
<proteinExistence type="predicted"/>
<dbReference type="Pfam" id="PF00078">
    <property type="entry name" value="RVT_1"/>
    <property type="match status" value="1"/>
</dbReference>
<accession>Q33BH2</accession>
<protein>
    <submittedName>
        <fullName evidence="2">Retrotransposon, putative, centromere-specific</fullName>
    </submittedName>
</protein>
<dbReference type="InterPro" id="IPR043502">
    <property type="entry name" value="DNA/RNA_pol_sf"/>
</dbReference>
<reference evidence="2" key="3">
    <citation type="submission" date="2006-07" db="EMBL/GenBank/DDBJ databases">
        <authorList>
            <person name="Buell R."/>
        </authorList>
    </citation>
    <scope>NUCLEOTIDE SEQUENCE</scope>
</reference>
<dbReference type="PROSITE" id="PS50878">
    <property type="entry name" value="RT_POL"/>
    <property type="match status" value="1"/>
</dbReference>